<keyword evidence="5" id="KW-1015">Disulfide bond</keyword>
<dbReference type="AlphaFoldDB" id="Q84KT5"/>
<keyword evidence="4" id="KW-0732">Signal</keyword>
<reference evidence="6" key="1">
    <citation type="journal article" date="2002" name="Genetics">
        <title>Coevolution of the S-locus genes SRK, SLG and SP11/SCR in Brassica oleracea and B. rapa.</title>
        <authorList>
            <person name="Sato K."/>
            <person name="Nishio T."/>
            <person name="Kimura R."/>
            <person name="Kusaba M."/>
            <person name="Suzuki T."/>
            <person name="Hatakeyama K."/>
            <person name="Ockendon D.J."/>
            <person name="Satta Y."/>
        </authorList>
    </citation>
    <scope>NUCLEOTIDE SEQUENCE</scope>
</reference>
<evidence type="ECO:0000256" key="4">
    <source>
        <dbReference type="ARBA" id="ARBA00022729"/>
    </source>
</evidence>
<dbReference type="GO" id="GO:0007165">
    <property type="term" value="P:signal transduction"/>
    <property type="evidence" value="ECO:0007669"/>
    <property type="project" value="InterPro"/>
</dbReference>
<organism evidence="6">
    <name type="scientific">Brassica oleracea</name>
    <name type="common">Wild cabbage</name>
    <dbReference type="NCBI Taxonomy" id="3712"/>
    <lineage>
        <taxon>Eukaryota</taxon>
        <taxon>Viridiplantae</taxon>
        <taxon>Streptophyta</taxon>
        <taxon>Embryophyta</taxon>
        <taxon>Tracheophyta</taxon>
        <taxon>Spermatophyta</taxon>
        <taxon>Magnoliopsida</taxon>
        <taxon>eudicotyledons</taxon>
        <taxon>Gunneridae</taxon>
        <taxon>Pentapetalae</taxon>
        <taxon>rosids</taxon>
        <taxon>malvids</taxon>
        <taxon>Brassicales</taxon>
        <taxon>Brassicaceae</taxon>
        <taxon>Brassiceae</taxon>
        <taxon>Brassica</taxon>
    </lineage>
</organism>
<evidence type="ECO:0000256" key="5">
    <source>
        <dbReference type="ARBA" id="ARBA00023157"/>
    </source>
</evidence>
<dbReference type="EMBL" id="AB054746">
    <property type="protein sequence ID" value="BAC24080.1"/>
    <property type="molecule type" value="mRNA"/>
</dbReference>
<feature type="non-terminal residue" evidence="6">
    <location>
        <position position="1"/>
    </location>
</feature>
<evidence type="ECO:0000313" key="6">
    <source>
        <dbReference type="EMBL" id="BAC24080.1"/>
    </source>
</evidence>
<evidence type="ECO:0000256" key="1">
    <source>
        <dbReference type="ARBA" id="ARBA00004613"/>
    </source>
</evidence>
<evidence type="ECO:0000256" key="2">
    <source>
        <dbReference type="ARBA" id="ARBA00006722"/>
    </source>
</evidence>
<dbReference type="GO" id="GO:0005576">
    <property type="term" value="C:extracellular region"/>
    <property type="evidence" value="ECO:0007669"/>
    <property type="project" value="UniProtKB-SubCell"/>
</dbReference>
<accession>Q84KT5</accession>
<sequence>GQEVEADLLNNCKDALRLPGLCYSGTLTCEGLYHKVCGRKARSCNCFNDFSNMNHVGHCYCNLII</sequence>
<dbReference type="InterPro" id="IPR010682">
    <property type="entry name" value="SCRL"/>
</dbReference>
<name>Q84KT5_BRAOL</name>
<protein>
    <submittedName>
        <fullName evidence="6">S-locus protein 11</fullName>
    </submittedName>
</protein>
<proteinExistence type="evidence at transcript level"/>
<gene>
    <name evidence="6" type="primary">SP11-39</name>
</gene>
<comment type="subcellular location">
    <subcellularLocation>
        <location evidence="1">Secreted</location>
    </subcellularLocation>
</comment>
<evidence type="ECO:0000256" key="3">
    <source>
        <dbReference type="ARBA" id="ARBA00022525"/>
    </source>
</evidence>
<comment type="similarity">
    <text evidence="2">Belongs to the DEFL family.</text>
</comment>
<dbReference type="Pfam" id="PF06876">
    <property type="entry name" value="SCRL"/>
    <property type="match status" value="1"/>
</dbReference>
<keyword evidence="3" id="KW-0964">Secreted</keyword>